<evidence type="ECO:0000256" key="2">
    <source>
        <dbReference type="SAM" id="SignalP"/>
    </source>
</evidence>
<dbReference type="OrthoDB" id="10567393at2759"/>
<accession>A0A8K0WY04</accession>
<feature type="compositionally biased region" description="Basic and acidic residues" evidence="1">
    <location>
        <begin position="190"/>
        <end position="199"/>
    </location>
</feature>
<keyword evidence="4" id="KW-1185">Reference proteome</keyword>
<reference evidence="3" key="1">
    <citation type="journal article" date="2021" name="Nat. Commun.">
        <title>Genetic determinants of endophytism in the Arabidopsis root mycobiome.</title>
        <authorList>
            <person name="Mesny F."/>
            <person name="Miyauchi S."/>
            <person name="Thiergart T."/>
            <person name="Pickel B."/>
            <person name="Atanasova L."/>
            <person name="Karlsson M."/>
            <person name="Huettel B."/>
            <person name="Barry K.W."/>
            <person name="Haridas S."/>
            <person name="Chen C."/>
            <person name="Bauer D."/>
            <person name="Andreopoulos W."/>
            <person name="Pangilinan J."/>
            <person name="LaButti K."/>
            <person name="Riley R."/>
            <person name="Lipzen A."/>
            <person name="Clum A."/>
            <person name="Drula E."/>
            <person name="Henrissat B."/>
            <person name="Kohler A."/>
            <person name="Grigoriev I.V."/>
            <person name="Martin F.M."/>
            <person name="Hacquard S."/>
        </authorList>
    </citation>
    <scope>NUCLEOTIDE SEQUENCE</scope>
    <source>
        <strain evidence="3">MPI-CAGE-AT-0016</strain>
    </source>
</reference>
<evidence type="ECO:0000313" key="4">
    <source>
        <dbReference type="Proteomes" id="UP000813385"/>
    </source>
</evidence>
<sequence length="422" mass="44502">MFRAALFSLPLTGGLAHARPDRLRGRSYSNANTCPCPPGPTATDGSQPYISVTTIQETVTAVITVTVPASTHTVYETIIHDASVYESDAATRSRGPDVVTITRTIINDEGRTTASGGRIDSATYLDKTLTVTYDDAASRITRTREAYKTLSPGGYADEEHAGPVGGETSTSAAAHASTTGGSQDYSGGDRGYEGGKKDDGDYDNGAGKGYDEDKKGSGKDDQSHDYDEDNTDYHDGGSKGDGSGAYPENTQYPVPTDDGSRGYPEDPIYSHPTASRSGDYASQPDACYGPPQPGRPCVTAIITGTSTRYQTVYASPTLLPATSSDSGCTLGPKIVTEYATVTATIRPTSSTQSESDAYGTSSSHTYKTSVPDIYKTASSNSTQAATSSSTTNTAAAQQTGTYLQYARRDPVVQPRNWGLGWW</sequence>
<keyword evidence="2" id="KW-0732">Signal</keyword>
<evidence type="ECO:0000313" key="3">
    <source>
        <dbReference type="EMBL" id="KAH7347133.1"/>
    </source>
</evidence>
<name>A0A8K0WY04_9PEZI</name>
<feature type="compositionally biased region" description="Low complexity" evidence="1">
    <location>
        <begin position="166"/>
        <end position="186"/>
    </location>
</feature>
<feature type="chain" id="PRO_5035482408" evidence="2">
    <location>
        <begin position="19"/>
        <end position="422"/>
    </location>
</feature>
<feature type="region of interest" description="Disordered" evidence="1">
    <location>
        <begin position="150"/>
        <end position="293"/>
    </location>
</feature>
<evidence type="ECO:0000256" key="1">
    <source>
        <dbReference type="SAM" id="MobiDB-lite"/>
    </source>
</evidence>
<organism evidence="3 4">
    <name type="scientific">Plectosphaerella cucumerina</name>
    <dbReference type="NCBI Taxonomy" id="40658"/>
    <lineage>
        <taxon>Eukaryota</taxon>
        <taxon>Fungi</taxon>
        <taxon>Dikarya</taxon>
        <taxon>Ascomycota</taxon>
        <taxon>Pezizomycotina</taxon>
        <taxon>Sordariomycetes</taxon>
        <taxon>Hypocreomycetidae</taxon>
        <taxon>Glomerellales</taxon>
        <taxon>Plectosphaerellaceae</taxon>
        <taxon>Plectosphaerella</taxon>
    </lineage>
</organism>
<comment type="caution">
    <text evidence="3">The sequence shown here is derived from an EMBL/GenBank/DDBJ whole genome shotgun (WGS) entry which is preliminary data.</text>
</comment>
<feature type="compositionally biased region" description="Basic and acidic residues" evidence="1">
    <location>
        <begin position="209"/>
        <end position="238"/>
    </location>
</feature>
<dbReference type="EMBL" id="JAGPXD010000007">
    <property type="protein sequence ID" value="KAH7347133.1"/>
    <property type="molecule type" value="Genomic_DNA"/>
</dbReference>
<dbReference type="Proteomes" id="UP000813385">
    <property type="component" value="Unassembled WGS sequence"/>
</dbReference>
<protein>
    <submittedName>
        <fullName evidence="3">Uncharacterized protein</fullName>
    </submittedName>
</protein>
<dbReference type="AlphaFoldDB" id="A0A8K0WY04"/>
<proteinExistence type="predicted"/>
<feature type="signal peptide" evidence="2">
    <location>
        <begin position="1"/>
        <end position="18"/>
    </location>
</feature>
<gene>
    <name evidence="3" type="ORF">B0T11DRAFT_139703</name>
</gene>